<proteinExistence type="predicted"/>
<comment type="caution">
    <text evidence="3">The sequence shown here is derived from an EMBL/GenBank/DDBJ whole genome shotgun (WGS) entry which is preliminary data.</text>
</comment>
<reference evidence="3" key="2">
    <citation type="journal article" date="2023" name="BMC Genomics">
        <title>Pest status, molecular evolution, and epigenetic factors derived from the genome assembly of Frankliniella fusca, a thysanopteran phytovirus vector.</title>
        <authorList>
            <person name="Catto M.A."/>
            <person name="Labadie P.E."/>
            <person name="Jacobson A.L."/>
            <person name="Kennedy G.G."/>
            <person name="Srinivasan R."/>
            <person name="Hunt B.G."/>
        </authorList>
    </citation>
    <scope>NUCLEOTIDE SEQUENCE</scope>
    <source>
        <strain evidence="3">PL_HMW_Pooled</strain>
    </source>
</reference>
<keyword evidence="3" id="KW-0670">Pyruvate</keyword>
<feature type="region of interest" description="Disordered" evidence="1">
    <location>
        <begin position="23"/>
        <end position="82"/>
    </location>
</feature>
<evidence type="ECO:0000256" key="1">
    <source>
        <dbReference type="SAM" id="MobiDB-lite"/>
    </source>
</evidence>
<dbReference type="PANTHER" id="PTHR10773:SF19">
    <property type="match status" value="1"/>
</dbReference>
<feature type="domain" description="DUF7869" evidence="2">
    <location>
        <begin position="696"/>
        <end position="787"/>
    </location>
</feature>
<feature type="region of interest" description="Disordered" evidence="1">
    <location>
        <begin position="276"/>
        <end position="306"/>
    </location>
</feature>
<sequence>MPGLSGTFSRGKKLLSLLCRSAPSPEAVPDESVEESPLKEDAEGISRKSDSNNNDATRPSTSSQRFGRFGAGSSLPAPPALERLEPISNKGVARKLDFGAYMKILSPPKACPRITVPSVAHSSNEIPQPIVNVGVARKLDLNAGTLQSGDSNSNSLSELVNNVSGSLTTERINGWVEDSESCQGDGNSIQDTDESSTRPLPFGKAFPQTADTEASGLTDETGGQISQPSPSEIGDNVMILDPGDMDLENIFDGTEEATAVTVELTVLNAEVVNEVDPPVNPANAPEGENRPKLTRKRARNPSQHKVATAKRALYAGEAQMNSKGKFRPAPKMRVPCACKFKCSTKITEEERLKIFTIYNCTLGNKDKQWAFIRSHSSEAPVTKTTTCHDTPQRKVSRKYFFEISSENGEVKNVQVCKLMFMNTLCIWDGVIDSAYRHVNQVTKTPTPDKRGKHSNRPRKTTEEQRESAKTHINSYPRIPSHYVRSRIQREYVETGLTGAKMYRHYKDWCTTQGIPEKNRVSRSQYRHILNFEFNIGFFKPKKDKCQLCALMKTGTRAEREHFKQAWVTHFNNKKKCYAEQKKARDLVGRQENVIMLSFDLQKVLPCPKSETSVFFYKNKLSVYNLTVYESRSHTGTCYLWHEGIAKRGANEIGSCVMKAYTHYAKEGKKEIYSFSDSCSGQNNKQARPSAKPEGRAKNRFFYGMMLQVSARYEVKIRHCFLTPGHTYNDADSVHARIETATKGKDIYDYNEWIKEIEGAKETDPAYNVVQMKRTDFFDLKELIQKQNWKKNTDGDVVQWNKIRIVETDGKSEGILTYQYDIEGRKYSLDTNQRRGHPINLKTFKPKVAYQANVPLKAKTIDHLRSLCRSLAIPSKYHPFYENIFANVESTEAEDDILDAQVVEDSYDPDEILDDDGSLENNMANDREPPLEDKQGENADDTSDNDDDNDD</sequence>
<keyword evidence="4" id="KW-1185">Reference proteome</keyword>
<protein>
    <submittedName>
        <fullName evidence="3">Pyruvate:ferredoxin oxidoreductase</fullName>
    </submittedName>
</protein>
<reference evidence="3" key="1">
    <citation type="submission" date="2021-07" db="EMBL/GenBank/DDBJ databases">
        <authorList>
            <person name="Catto M.A."/>
            <person name="Jacobson A."/>
            <person name="Kennedy G."/>
            <person name="Labadie P."/>
            <person name="Hunt B.G."/>
            <person name="Srinivasan R."/>
        </authorList>
    </citation>
    <scope>NUCLEOTIDE SEQUENCE</scope>
    <source>
        <strain evidence="3">PL_HMW_Pooled</strain>
        <tissue evidence="3">Head</tissue>
    </source>
</reference>
<feature type="compositionally biased region" description="Acidic residues" evidence="1">
    <location>
        <begin position="937"/>
        <end position="950"/>
    </location>
</feature>
<evidence type="ECO:0000313" key="3">
    <source>
        <dbReference type="EMBL" id="KAK3918235.1"/>
    </source>
</evidence>
<dbReference type="EMBL" id="JAHWGI010000908">
    <property type="protein sequence ID" value="KAK3918235.1"/>
    <property type="molecule type" value="Genomic_DNA"/>
</dbReference>
<dbReference type="Pfam" id="PF25273">
    <property type="entry name" value="DUF7869"/>
    <property type="match status" value="1"/>
</dbReference>
<accession>A0AAE1HBJ4</accession>
<feature type="compositionally biased region" description="Polar residues" evidence="1">
    <location>
        <begin position="51"/>
        <end position="65"/>
    </location>
</feature>
<evidence type="ECO:0000259" key="2">
    <source>
        <dbReference type="Pfam" id="PF25273"/>
    </source>
</evidence>
<gene>
    <name evidence="3" type="ORF">KUF71_007652</name>
</gene>
<dbReference type="Proteomes" id="UP001219518">
    <property type="component" value="Unassembled WGS sequence"/>
</dbReference>
<dbReference type="InterPro" id="IPR057191">
    <property type="entry name" value="DUF7869"/>
</dbReference>
<feature type="compositionally biased region" description="Basic and acidic residues" evidence="1">
    <location>
        <begin position="459"/>
        <end position="469"/>
    </location>
</feature>
<feature type="region of interest" description="Disordered" evidence="1">
    <location>
        <begin position="441"/>
        <end position="475"/>
    </location>
</feature>
<organism evidence="3 4">
    <name type="scientific">Frankliniella fusca</name>
    <dbReference type="NCBI Taxonomy" id="407009"/>
    <lineage>
        <taxon>Eukaryota</taxon>
        <taxon>Metazoa</taxon>
        <taxon>Ecdysozoa</taxon>
        <taxon>Arthropoda</taxon>
        <taxon>Hexapoda</taxon>
        <taxon>Insecta</taxon>
        <taxon>Pterygota</taxon>
        <taxon>Neoptera</taxon>
        <taxon>Paraneoptera</taxon>
        <taxon>Thysanoptera</taxon>
        <taxon>Terebrantia</taxon>
        <taxon>Thripoidea</taxon>
        <taxon>Thripidae</taxon>
        <taxon>Frankliniella</taxon>
    </lineage>
</organism>
<evidence type="ECO:0000313" key="4">
    <source>
        <dbReference type="Proteomes" id="UP001219518"/>
    </source>
</evidence>
<name>A0AAE1HBJ4_9NEOP</name>
<feature type="region of interest" description="Disordered" evidence="1">
    <location>
        <begin position="178"/>
        <end position="234"/>
    </location>
</feature>
<feature type="compositionally biased region" description="Polar residues" evidence="1">
    <location>
        <begin position="181"/>
        <end position="190"/>
    </location>
</feature>
<dbReference type="PANTHER" id="PTHR10773">
    <property type="entry name" value="DNA-DIRECTED RNA POLYMERASES I, II, AND III SUBUNIT RPABC2"/>
    <property type="match status" value="1"/>
</dbReference>
<feature type="compositionally biased region" description="Low complexity" evidence="1">
    <location>
        <begin position="276"/>
        <end position="286"/>
    </location>
</feature>
<feature type="compositionally biased region" description="Acidic residues" evidence="1">
    <location>
        <begin position="904"/>
        <end position="917"/>
    </location>
</feature>
<dbReference type="AlphaFoldDB" id="A0AAE1HBJ4"/>
<feature type="compositionally biased region" description="Basic and acidic residues" evidence="1">
    <location>
        <begin position="924"/>
        <end position="936"/>
    </location>
</feature>
<feature type="compositionally biased region" description="Polar residues" evidence="1">
    <location>
        <begin position="221"/>
        <end position="230"/>
    </location>
</feature>
<feature type="region of interest" description="Disordered" evidence="1">
    <location>
        <begin position="902"/>
        <end position="950"/>
    </location>
</feature>
<feature type="compositionally biased region" description="Basic and acidic residues" evidence="1">
    <location>
        <begin position="36"/>
        <end position="50"/>
    </location>
</feature>